<dbReference type="SUPFAM" id="SSF56601">
    <property type="entry name" value="beta-lactamase/transpeptidase-like"/>
    <property type="match status" value="1"/>
</dbReference>
<protein>
    <recommendedName>
        <fullName evidence="3">Beta-lactamase-related domain-containing protein</fullName>
    </recommendedName>
</protein>
<evidence type="ECO:0000256" key="2">
    <source>
        <dbReference type="ARBA" id="ARBA00022801"/>
    </source>
</evidence>
<evidence type="ECO:0000256" key="1">
    <source>
        <dbReference type="ARBA" id="ARBA00009009"/>
    </source>
</evidence>
<dbReference type="InterPro" id="IPR012338">
    <property type="entry name" value="Beta-lactam/transpept-like"/>
</dbReference>
<dbReference type="Gene3D" id="3.40.710.10">
    <property type="entry name" value="DD-peptidase/beta-lactamase superfamily"/>
    <property type="match status" value="1"/>
</dbReference>
<reference evidence="4" key="1">
    <citation type="submission" date="2022-10" db="EMBL/GenBank/DDBJ databases">
        <title>Determination and structural analysis of whole genome sequence of Sarocladium strictum F4-1.</title>
        <authorList>
            <person name="Hu L."/>
            <person name="Jiang Y."/>
        </authorList>
    </citation>
    <scope>NUCLEOTIDE SEQUENCE</scope>
    <source>
        <strain evidence="4">F4-1</strain>
    </source>
</reference>
<comment type="similarity">
    <text evidence="1">Belongs to the class-A beta-lactamase family.</text>
</comment>
<dbReference type="GO" id="GO:0016787">
    <property type="term" value="F:hydrolase activity"/>
    <property type="evidence" value="ECO:0007669"/>
    <property type="project" value="UniProtKB-KW"/>
</dbReference>
<name>A0AA39L7F3_SARSR</name>
<sequence>MSDSITERCNKVIQAGHVSGAIFCATNAAGDFTYECALGQRTLLSHEKVPQRMDDVLCLSAATGLITTIAILQCVEDGLLSLTEDISRLVPEFHQKQVITGHTKFSEGQKPIMEPMNGFITLEMLLTHSSGVVFDMLNEHVGRWRRTFAPQDPDAQLTVEETYTYPLGFQPGRGWMWGPGLDWAGRIVERLTGRTLGDLAQERIFAPLGVADAQFYPVLREDLRQRQVDRHPEDPDGFGKAALGGNGSKCTKGHFGGQGLFMTAPGFVRVLRSLLANDGKLLKRDTVDDMFRDHLHEESAAALDETLAGPLGGFFRPDPDSECRAGHGLGGLVTLEDIEDGYGAGTLTWPGAMPNLWFIDRKNDLCGFGSVQATLAPGGTARVPILKSVFRRGVYAEYAAWKRARNQA</sequence>
<dbReference type="InterPro" id="IPR001466">
    <property type="entry name" value="Beta-lactam-related"/>
</dbReference>
<organism evidence="4 5">
    <name type="scientific">Sarocladium strictum</name>
    <name type="common">Black bundle disease fungus</name>
    <name type="synonym">Acremonium strictum</name>
    <dbReference type="NCBI Taxonomy" id="5046"/>
    <lineage>
        <taxon>Eukaryota</taxon>
        <taxon>Fungi</taxon>
        <taxon>Dikarya</taxon>
        <taxon>Ascomycota</taxon>
        <taxon>Pezizomycotina</taxon>
        <taxon>Sordariomycetes</taxon>
        <taxon>Hypocreomycetidae</taxon>
        <taxon>Hypocreales</taxon>
        <taxon>Sarocladiaceae</taxon>
        <taxon>Sarocladium</taxon>
    </lineage>
</organism>
<evidence type="ECO:0000313" key="4">
    <source>
        <dbReference type="EMBL" id="KAK0387346.1"/>
    </source>
</evidence>
<dbReference type="Pfam" id="PF00144">
    <property type="entry name" value="Beta-lactamase"/>
    <property type="match status" value="1"/>
</dbReference>
<evidence type="ECO:0000259" key="3">
    <source>
        <dbReference type="Pfam" id="PF00144"/>
    </source>
</evidence>
<gene>
    <name evidence="4" type="ORF">NLU13_5659</name>
</gene>
<dbReference type="Proteomes" id="UP001175261">
    <property type="component" value="Unassembled WGS sequence"/>
</dbReference>
<evidence type="ECO:0000313" key="5">
    <source>
        <dbReference type="Proteomes" id="UP001175261"/>
    </source>
</evidence>
<keyword evidence="2" id="KW-0378">Hydrolase</keyword>
<dbReference type="EMBL" id="JAPDFR010000004">
    <property type="protein sequence ID" value="KAK0387346.1"/>
    <property type="molecule type" value="Genomic_DNA"/>
</dbReference>
<comment type="caution">
    <text evidence="4">The sequence shown here is derived from an EMBL/GenBank/DDBJ whole genome shotgun (WGS) entry which is preliminary data.</text>
</comment>
<accession>A0AA39L7F3</accession>
<dbReference type="PANTHER" id="PTHR43283">
    <property type="entry name" value="BETA-LACTAMASE-RELATED"/>
    <property type="match status" value="1"/>
</dbReference>
<feature type="domain" description="Beta-lactamase-related" evidence="3">
    <location>
        <begin position="65"/>
        <end position="366"/>
    </location>
</feature>
<keyword evidence="5" id="KW-1185">Reference proteome</keyword>
<dbReference type="AlphaFoldDB" id="A0AA39L7F3"/>
<dbReference type="InterPro" id="IPR050789">
    <property type="entry name" value="Diverse_Enzym_Activities"/>
</dbReference>
<proteinExistence type="inferred from homology"/>
<dbReference type="PANTHER" id="PTHR43283:SF17">
    <property type="entry name" value="(LOVD), PUTATIVE (AFU_ORTHOLOGUE AFUA_5G00920)-RELATED"/>
    <property type="match status" value="1"/>
</dbReference>